<evidence type="ECO:0000259" key="2">
    <source>
        <dbReference type="Pfam" id="PF17668"/>
    </source>
</evidence>
<dbReference type="InterPro" id="IPR036527">
    <property type="entry name" value="SCP2_sterol-bd_dom_sf"/>
</dbReference>
<feature type="domain" description="Enhanced intracellular survival protein" evidence="1">
    <location>
        <begin position="286"/>
        <end position="386"/>
    </location>
</feature>
<accession>A0AA40XA90</accession>
<dbReference type="GO" id="GO:0034069">
    <property type="term" value="F:aminoglycoside N-acetyltransferase activity"/>
    <property type="evidence" value="ECO:0007669"/>
    <property type="project" value="TreeGrafter"/>
</dbReference>
<dbReference type="RefSeq" id="WP_060743264.1">
    <property type="nucleotide sequence ID" value="NZ_CP028259.1"/>
</dbReference>
<dbReference type="SUPFAM" id="SSF55718">
    <property type="entry name" value="SCP-like"/>
    <property type="match status" value="1"/>
</dbReference>
<evidence type="ECO:0000259" key="1">
    <source>
        <dbReference type="Pfam" id="PF13530"/>
    </source>
</evidence>
<dbReference type="SUPFAM" id="SSF55729">
    <property type="entry name" value="Acyl-CoA N-acyltransferases (Nat)"/>
    <property type="match status" value="1"/>
</dbReference>
<gene>
    <name evidence="3" type="ORF">ITQ97_06940</name>
</gene>
<comment type="caution">
    <text evidence="3">The sequence shown here is derived from an EMBL/GenBank/DDBJ whole genome shotgun (WGS) entry which is preliminary data.</text>
</comment>
<dbReference type="Pfam" id="PF17668">
    <property type="entry name" value="Acetyltransf_17"/>
    <property type="match status" value="1"/>
</dbReference>
<dbReference type="PANTHER" id="PTHR37817">
    <property type="entry name" value="N-ACETYLTRANSFERASE EIS"/>
    <property type="match status" value="1"/>
</dbReference>
<dbReference type="EMBL" id="JADOFV010000003">
    <property type="protein sequence ID" value="MBF7127542.1"/>
    <property type="molecule type" value="Genomic_DNA"/>
</dbReference>
<protein>
    <submittedName>
        <fullName evidence="3">GNAT family N-acetyltransferase</fullName>
    </submittedName>
</protein>
<dbReference type="Pfam" id="PF13530">
    <property type="entry name" value="SCP2_2"/>
    <property type="match status" value="1"/>
</dbReference>
<evidence type="ECO:0000313" key="3">
    <source>
        <dbReference type="EMBL" id="MBF7127542.1"/>
    </source>
</evidence>
<proteinExistence type="predicted"/>
<dbReference type="Proteomes" id="UP000743107">
    <property type="component" value="Unassembled WGS sequence"/>
</dbReference>
<evidence type="ECO:0000313" key="4">
    <source>
        <dbReference type="Proteomes" id="UP000743107"/>
    </source>
</evidence>
<dbReference type="InterPro" id="IPR041380">
    <property type="entry name" value="Acetyltransf_17"/>
</dbReference>
<dbReference type="InterPro" id="IPR051554">
    <property type="entry name" value="Acetyltransferase_Eis"/>
</dbReference>
<organism evidence="3 4">
    <name type="scientific">Pediococcus pentosaceus</name>
    <dbReference type="NCBI Taxonomy" id="1255"/>
    <lineage>
        <taxon>Bacteria</taxon>
        <taxon>Bacillati</taxon>
        <taxon>Bacillota</taxon>
        <taxon>Bacilli</taxon>
        <taxon>Lactobacillales</taxon>
        <taxon>Lactobacillaceae</taxon>
        <taxon>Pediococcus</taxon>
    </lineage>
</organism>
<sequence length="390" mass="44780">MSNFILDQQYQEEIYQLYLYAFNAQNSANRRDFWNRRFQHAIPYGISVDGQIETSILSIPFETNFFGTNFKMNGISDVMSAPEASGKGGASQLMKAALQDMYDNQVTLSYLAPFAFSYYRRFGYEQVFDHVTYTMASDKLPRISKNTENVQVKRLDFSSNTDLLKSIYQQSPLAQRGGLNRADWWWDYLPKKFANRQLAVAFEHQQPTGYVIYERTASEFIIYEVANTDIESRQALWKFVTKHGTTAENFIYQSPVADIDFDLVDEPYSVTTTVQPYMMARIVNLQDFLEKYPTSTPAKFTLDVIDDVLSENNGHWTFEFDGKVRSVQKSNVPLDTHTAITIQQLTKILFGYRSAASLVEHGKIAGWTSDNVKNLDAITVPQKPILADYF</sequence>
<dbReference type="Pfam" id="PF13527">
    <property type="entry name" value="Acetyltransf_9"/>
    <property type="match status" value="1"/>
</dbReference>
<dbReference type="GO" id="GO:0030649">
    <property type="term" value="P:aminoglycoside antibiotic catabolic process"/>
    <property type="evidence" value="ECO:0007669"/>
    <property type="project" value="TreeGrafter"/>
</dbReference>
<dbReference type="InterPro" id="IPR016181">
    <property type="entry name" value="Acyl_CoA_acyltransferase"/>
</dbReference>
<name>A0AA40XA90_PEDPE</name>
<dbReference type="PANTHER" id="PTHR37817:SF1">
    <property type="entry name" value="N-ACETYLTRANSFERASE EIS"/>
    <property type="match status" value="1"/>
</dbReference>
<dbReference type="AlphaFoldDB" id="A0AA40XA90"/>
<dbReference type="Gene3D" id="3.40.630.30">
    <property type="match status" value="2"/>
</dbReference>
<dbReference type="Gene3D" id="3.30.1050.10">
    <property type="entry name" value="SCP2 sterol-binding domain"/>
    <property type="match status" value="1"/>
</dbReference>
<reference evidence="3" key="1">
    <citation type="submission" date="2020-11" db="EMBL/GenBank/DDBJ databases">
        <title>Antibiotic susceptibility profiles of Pediococcus pentosaceus from various origins and their implications for the safety assessment of strains with food-technology applications.</title>
        <authorList>
            <person name="Shani N."/>
            <person name="Oberhaensli S."/>
            <person name="Arias E."/>
        </authorList>
    </citation>
    <scope>NUCLEOTIDE SEQUENCE</scope>
    <source>
        <strain evidence="3">FAM 19164</strain>
    </source>
</reference>
<dbReference type="InterPro" id="IPR025559">
    <property type="entry name" value="Eis_dom"/>
</dbReference>
<feature type="domain" description="Eis-like acetyltransferase" evidence="2">
    <location>
        <begin position="177"/>
        <end position="282"/>
    </location>
</feature>